<keyword evidence="2" id="KW-0238">DNA-binding</keyword>
<gene>
    <name evidence="5" type="ORF">F971_02985</name>
</gene>
<name>N8W961_9GAMM</name>
<keyword evidence="3" id="KW-0804">Transcription</keyword>
<accession>N8W961</accession>
<dbReference type="GO" id="GO:0005829">
    <property type="term" value="C:cytosol"/>
    <property type="evidence" value="ECO:0007669"/>
    <property type="project" value="TreeGrafter"/>
</dbReference>
<dbReference type="RefSeq" id="WP_004772760.1">
    <property type="nucleotide sequence ID" value="NZ_KB849357.1"/>
</dbReference>
<dbReference type="Pfam" id="PF12833">
    <property type="entry name" value="HTH_18"/>
    <property type="match status" value="1"/>
</dbReference>
<dbReference type="PRINTS" id="PR00032">
    <property type="entry name" value="HTHARAC"/>
</dbReference>
<sequence>MRDPFGLFQETISVSYAHILLEIVYDYGIDNQSIFNGTGLDSSEINKADAKMSAHQWSKLVVNALRLTGNPRLGIEYGFKLRPTSHGPLGFAFLSCTDVETALSLCQQYFCTRIQNFTPEWCINDNFVYVYLDDVHPVKLGNEQQSVQLRHFLIESLLFGAIHFLTLFSGRIAENCEVFVDWADAPNYKKIDLSQIKIQFNQARNGLRFPKQYLHCKNPNADQVAFQQAVLYCENDKLKLVKEGARDLQKSIRSELLYHSSSTYPTLPIIAQRLNMSERTIKRHLQAQGTSFLQILAEVRFNQAKKLLQQQQYSIQDIAGLVGYEEATNFIRAFKKNFGETPSQYRKRCLPQVD</sequence>
<feature type="domain" description="HTH araC/xylS-type" evidence="4">
    <location>
        <begin position="250"/>
        <end position="348"/>
    </location>
</feature>
<dbReference type="PROSITE" id="PS01124">
    <property type="entry name" value="HTH_ARAC_FAMILY_2"/>
    <property type="match status" value="1"/>
</dbReference>
<evidence type="ECO:0000256" key="2">
    <source>
        <dbReference type="ARBA" id="ARBA00023125"/>
    </source>
</evidence>
<dbReference type="PANTHER" id="PTHR47894:SF1">
    <property type="entry name" value="HTH-TYPE TRANSCRIPTIONAL REGULATOR VQSM"/>
    <property type="match status" value="1"/>
</dbReference>
<dbReference type="PANTHER" id="PTHR47894">
    <property type="entry name" value="HTH-TYPE TRANSCRIPTIONAL REGULATOR GADX"/>
    <property type="match status" value="1"/>
</dbReference>
<dbReference type="eggNOG" id="COG2207">
    <property type="taxonomic scope" value="Bacteria"/>
</dbReference>
<evidence type="ECO:0000313" key="5">
    <source>
        <dbReference type="EMBL" id="ENU91892.1"/>
    </source>
</evidence>
<proteinExistence type="predicted"/>
<dbReference type="EMBL" id="APPC01000018">
    <property type="protein sequence ID" value="ENU91892.1"/>
    <property type="molecule type" value="Genomic_DNA"/>
</dbReference>
<comment type="caution">
    <text evidence="5">The sequence shown here is derived from an EMBL/GenBank/DDBJ whole genome shotgun (WGS) entry which is preliminary data.</text>
</comment>
<dbReference type="SUPFAM" id="SSF46689">
    <property type="entry name" value="Homeodomain-like"/>
    <property type="match status" value="1"/>
</dbReference>
<dbReference type="InterPro" id="IPR032687">
    <property type="entry name" value="AraC-type_N"/>
</dbReference>
<protein>
    <recommendedName>
        <fullName evidence="4">HTH araC/xylS-type domain-containing protein</fullName>
    </recommendedName>
</protein>
<dbReference type="Pfam" id="PF12625">
    <property type="entry name" value="Arabinose_bd"/>
    <property type="match status" value="1"/>
</dbReference>
<evidence type="ECO:0000256" key="3">
    <source>
        <dbReference type="ARBA" id="ARBA00023163"/>
    </source>
</evidence>
<dbReference type="Proteomes" id="UP000013049">
    <property type="component" value="Unassembled WGS sequence"/>
</dbReference>
<keyword evidence="1" id="KW-0805">Transcription regulation</keyword>
<dbReference type="HOGENOM" id="CLU_047522_3_0_6"/>
<dbReference type="InterPro" id="IPR020449">
    <property type="entry name" value="Tscrpt_reg_AraC-type_HTH"/>
</dbReference>
<dbReference type="Gene3D" id="1.10.10.60">
    <property type="entry name" value="Homeodomain-like"/>
    <property type="match status" value="1"/>
</dbReference>
<evidence type="ECO:0000259" key="4">
    <source>
        <dbReference type="PROSITE" id="PS01124"/>
    </source>
</evidence>
<organism evidence="5 6">
    <name type="scientific">Acinetobacter vivianii</name>
    <dbReference type="NCBI Taxonomy" id="1776742"/>
    <lineage>
        <taxon>Bacteria</taxon>
        <taxon>Pseudomonadati</taxon>
        <taxon>Pseudomonadota</taxon>
        <taxon>Gammaproteobacteria</taxon>
        <taxon>Moraxellales</taxon>
        <taxon>Moraxellaceae</taxon>
        <taxon>Acinetobacter</taxon>
    </lineage>
</organism>
<dbReference type="GO" id="GO:0003700">
    <property type="term" value="F:DNA-binding transcription factor activity"/>
    <property type="evidence" value="ECO:0007669"/>
    <property type="project" value="InterPro"/>
</dbReference>
<dbReference type="PATRIC" id="fig|1217712.3.peg.2880"/>
<dbReference type="SMART" id="SM00342">
    <property type="entry name" value="HTH_ARAC"/>
    <property type="match status" value="1"/>
</dbReference>
<evidence type="ECO:0000256" key="1">
    <source>
        <dbReference type="ARBA" id="ARBA00023015"/>
    </source>
</evidence>
<reference evidence="5 6" key="1">
    <citation type="submission" date="2013-02" db="EMBL/GenBank/DDBJ databases">
        <title>The Genome Sequence of Acinetobacter sp. NIPH 758.</title>
        <authorList>
            <consortium name="The Broad Institute Genome Sequencing Platform"/>
            <consortium name="The Broad Institute Genome Sequencing Center for Infectious Disease"/>
            <person name="Cerqueira G."/>
            <person name="Feldgarden M."/>
            <person name="Courvalin P."/>
            <person name="Perichon B."/>
            <person name="Grillot-Courvalin C."/>
            <person name="Clermont D."/>
            <person name="Rocha E."/>
            <person name="Yoon E.-J."/>
            <person name="Nemec A."/>
            <person name="Walker B."/>
            <person name="Young S.K."/>
            <person name="Zeng Q."/>
            <person name="Gargeya S."/>
            <person name="Fitzgerald M."/>
            <person name="Haas B."/>
            <person name="Abouelleil A."/>
            <person name="Alvarado L."/>
            <person name="Arachchi H.M."/>
            <person name="Berlin A.M."/>
            <person name="Chapman S.B."/>
            <person name="Dewar J."/>
            <person name="Goldberg J."/>
            <person name="Griggs A."/>
            <person name="Gujja S."/>
            <person name="Hansen M."/>
            <person name="Howarth C."/>
            <person name="Imamovic A."/>
            <person name="Larimer J."/>
            <person name="McCowan C."/>
            <person name="Murphy C."/>
            <person name="Neiman D."/>
            <person name="Pearson M."/>
            <person name="Priest M."/>
            <person name="Roberts A."/>
            <person name="Saif S."/>
            <person name="Shea T."/>
            <person name="Sisk P."/>
            <person name="Sykes S."/>
            <person name="Wortman J."/>
            <person name="Nusbaum C."/>
            <person name="Birren B."/>
        </authorList>
    </citation>
    <scope>NUCLEOTIDE SEQUENCE [LARGE SCALE GENOMIC DNA]</scope>
    <source>
        <strain evidence="5 6">NIPH 758</strain>
    </source>
</reference>
<dbReference type="InterPro" id="IPR018060">
    <property type="entry name" value="HTH_AraC"/>
</dbReference>
<dbReference type="AlphaFoldDB" id="N8W961"/>
<dbReference type="InterPro" id="IPR009057">
    <property type="entry name" value="Homeodomain-like_sf"/>
</dbReference>
<dbReference type="GO" id="GO:0000976">
    <property type="term" value="F:transcription cis-regulatory region binding"/>
    <property type="evidence" value="ECO:0007669"/>
    <property type="project" value="TreeGrafter"/>
</dbReference>
<evidence type="ECO:0000313" key="6">
    <source>
        <dbReference type="Proteomes" id="UP000013049"/>
    </source>
</evidence>